<evidence type="ECO:0000259" key="1">
    <source>
        <dbReference type="Pfam" id="PF01458"/>
    </source>
</evidence>
<gene>
    <name evidence="2" type="ORF">DF286_05695</name>
</gene>
<dbReference type="Pfam" id="PF01458">
    <property type="entry name" value="SUFBD_core"/>
    <property type="match status" value="1"/>
</dbReference>
<dbReference type="PANTHER" id="PTHR43575:SF1">
    <property type="entry name" value="PROTEIN ABCI7, CHLOROPLASTIC"/>
    <property type="match status" value="1"/>
</dbReference>
<evidence type="ECO:0000313" key="2">
    <source>
        <dbReference type="EMBL" id="PWG02412.1"/>
    </source>
</evidence>
<name>A0A2U2J277_9SPHN</name>
<proteinExistence type="predicted"/>
<dbReference type="InterPro" id="IPR055346">
    <property type="entry name" value="Fe-S_cluster_assembly_SufBD"/>
</dbReference>
<comment type="caution">
    <text evidence="2">The sequence shown here is derived from an EMBL/GenBank/DDBJ whole genome shotgun (WGS) entry which is preliminary data.</text>
</comment>
<organism evidence="2 3">
    <name type="scientific">Allosphingosinicella humi</name>
    <dbReference type="NCBI Taxonomy" id="2068657"/>
    <lineage>
        <taxon>Bacteria</taxon>
        <taxon>Pseudomonadati</taxon>
        <taxon>Pseudomonadota</taxon>
        <taxon>Alphaproteobacteria</taxon>
        <taxon>Sphingomonadales</taxon>
        <taxon>Sphingomonadaceae</taxon>
        <taxon>Allosphingosinicella</taxon>
    </lineage>
</organism>
<reference evidence="2 3" key="1">
    <citation type="submission" date="2018-05" db="EMBL/GenBank/DDBJ databases">
        <title>Genome of Sphingosinicella humi QZX222.</title>
        <authorList>
            <person name="Qiao Z."/>
            <person name="Wang G."/>
        </authorList>
    </citation>
    <scope>NUCLEOTIDE SEQUENCE [LARGE SCALE GENOMIC DNA]</scope>
    <source>
        <strain evidence="2 3">QZX222</strain>
    </source>
</reference>
<accession>A0A2U2J277</accession>
<dbReference type="InterPro" id="IPR000825">
    <property type="entry name" value="SUF_FeS_clus_asmbl_SufBD_core"/>
</dbReference>
<dbReference type="Proteomes" id="UP000245916">
    <property type="component" value="Unassembled WGS sequence"/>
</dbReference>
<protein>
    <submittedName>
        <fullName evidence="2">SufBD protein</fullName>
    </submittedName>
</protein>
<feature type="domain" description="SUF system FeS cluster assembly SufBD core" evidence="1">
    <location>
        <begin position="123"/>
        <end position="337"/>
    </location>
</feature>
<dbReference type="GO" id="GO:0016226">
    <property type="term" value="P:iron-sulfur cluster assembly"/>
    <property type="evidence" value="ECO:0007669"/>
    <property type="project" value="InterPro"/>
</dbReference>
<dbReference type="OrthoDB" id="9768262at2"/>
<dbReference type="AlphaFoldDB" id="A0A2U2J277"/>
<sequence>MLLNLPSTREEAWRWSDLSALPALAAATPQTAHGDREHWEHSWLDCALDGPRLLFVDGKLDESRSKLGPLSVGAVDVDPRGHPLAALAGASGWSLRLDRDHAPAGLVQIVHVSTGAADHLPAEIVLDVDAQASIVETYMGDGWANRLTQMSLAKGARLMLARRLLGTSGFVSLTDRAEIGEGASFTLTTLAAGGTDSRLDGEATITGEAAFVEAGGALLARNRQRHDANFVVRHEAVGGMSRQLWRSVADDRSTCSVAARVEVERAAQKTDGEQSLKGLLLARTATVNAKPELEIFADDVKCAHGATVGELDKAALFYLASRGVPPEEAKALLTRAFIADAIDRIGEEVVREAFHADAGNWFGSVPLPLAGGARGGAVE</sequence>
<evidence type="ECO:0000313" key="3">
    <source>
        <dbReference type="Proteomes" id="UP000245916"/>
    </source>
</evidence>
<dbReference type="SUPFAM" id="SSF101960">
    <property type="entry name" value="Stabilizer of iron transporter SufD"/>
    <property type="match status" value="1"/>
</dbReference>
<keyword evidence="3" id="KW-1185">Reference proteome</keyword>
<dbReference type="RefSeq" id="WP_109270551.1">
    <property type="nucleotide sequence ID" value="NZ_QFFF01000001.1"/>
</dbReference>
<dbReference type="PANTHER" id="PTHR43575">
    <property type="entry name" value="PROTEIN ABCI7, CHLOROPLASTIC"/>
    <property type="match status" value="1"/>
</dbReference>
<dbReference type="InterPro" id="IPR037284">
    <property type="entry name" value="SUF_FeS_clus_asmbl_SufBD_sf"/>
</dbReference>
<dbReference type="EMBL" id="QFFF01000001">
    <property type="protein sequence ID" value="PWG02412.1"/>
    <property type="molecule type" value="Genomic_DNA"/>
</dbReference>